<evidence type="ECO:0000313" key="1">
    <source>
        <dbReference type="EMBL" id="MCH6166745.1"/>
    </source>
</evidence>
<name>A0ABS9TDW6_9PSEU</name>
<organism evidence="1 2">
    <name type="scientific">Pseudonocardia alaniniphila</name>
    <dbReference type="NCBI Taxonomy" id="75291"/>
    <lineage>
        <taxon>Bacteria</taxon>
        <taxon>Bacillati</taxon>
        <taxon>Actinomycetota</taxon>
        <taxon>Actinomycetes</taxon>
        <taxon>Pseudonocardiales</taxon>
        <taxon>Pseudonocardiaceae</taxon>
        <taxon>Pseudonocardia</taxon>
    </lineage>
</organism>
<sequence>MSDLDGPIEGGDSVCWLDQLCPECRAMPTPESPERCWRCGHLLAEEAVRSTETGGKDSGFTQE</sequence>
<comment type="caution">
    <text evidence="1">The sequence shown here is derived from an EMBL/GenBank/DDBJ whole genome shotgun (WGS) entry which is preliminary data.</text>
</comment>
<proteinExistence type="predicted"/>
<dbReference type="Proteomes" id="UP001299970">
    <property type="component" value="Unassembled WGS sequence"/>
</dbReference>
<dbReference type="RefSeq" id="WP_241036764.1">
    <property type="nucleotide sequence ID" value="NZ_BAAAJF010000039.1"/>
</dbReference>
<evidence type="ECO:0000313" key="2">
    <source>
        <dbReference type="Proteomes" id="UP001299970"/>
    </source>
</evidence>
<protein>
    <submittedName>
        <fullName evidence="1">Uncharacterized protein</fullName>
    </submittedName>
</protein>
<dbReference type="EMBL" id="JAKXMK010000010">
    <property type="protein sequence ID" value="MCH6166745.1"/>
    <property type="molecule type" value="Genomic_DNA"/>
</dbReference>
<accession>A0ABS9TDW6</accession>
<gene>
    <name evidence="1" type="ORF">MMF94_13740</name>
</gene>
<keyword evidence="2" id="KW-1185">Reference proteome</keyword>
<reference evidence="1 2" key="1">
    <citation type="submission" date="2022-03" db="EMBL/GenBank/DDBJ databases">
        <title>Pseudonocardia alaer sp. nov., a novel actinomycete isolated from reed forest soil.</title>
        <authorList>
            <person name="Wang L."/>
        </authorList>
    </citation>
    <scope>NUCLEOTIDE SEQUENCE [LARGE SCALE GENOMIC DNA]</scope>
    <source>
        <strain evidence="1 2">Y-16303</strain>
    </source>
</reference>